<reference evidence="4" key="2">
    <citation type="submission" date="2018-04" db="EMBL/GenBank/DDBJ databases">
        <title>Complete genome sequence of Sulfodiicoccus acidiphilus strain HS-1.</title>
        <authorList>
            <person name="Sakai H.D."/>
            <person name="Kurosawa N."/>
        </authorList>
    </citation>
    <scope>NUCLEOTIDE SEQUENCE [LARGE SCALE GENOMIC DNA]</scope>
    <source>
        <strain evidence="4">HS-1</strain>
    </source>
</reference>
<accession>A0A348B4U7</accession>
<evidence type="ECO:0000313" key="2">
    <source>
        <dbReference type="EMBL" id="BBD73199.1"/>
    </source>
</evidence>
<evidence type="ECO:0000259" key="1">
    <source>
        <dbReference type="Pfam" id="PF08031"/>
    </source>
</evidence>
<proteinExistence type="predicted"/>
<feature type="domain" description="Berberine/berberine-like" evidence="1">
    <location>
        <begin position="9"/>
        <end position="48"/>
    </location>
</feature>
<dbReference type="AlphaFoldDB" id="A0A348B4U7"/>
<protein>
    <recommendedName>
        <fullName evidence="1">Berberine/berberine-like domain-containing protein</fullName>
    </recommendedName>
</protein>
<dbReference type="Gene3D" id="3.30.465.10">
    <property type="match status" value="1"/>
</dbReference>
<name>A0A348B4U7_9CREN</name>
<dbReference type="InterPro" id="IPR016169">
    <property type="entry name" value="FAD-bd_PCMH_sub2"/>
</dbReference>
<evidence type="ECO:0000313" key="3">
    <source>
        <dbReference type="EMBL" id="GGU01447.1"/>
    </source>
</evidence>
<evidence type="ECO:0000313" key="4">
    <source>
        <dbReference type="Proteomes" id="UP000276741"/>
    </source>
</evidence>
<reference evidence="3" key="1">
    <citation type="journal article" date="2014" name="Int. J. Syst. Evol. Microbiol.">
        <title>Complete genome sequence of Corynebacterium casei LMG S-19264T (=DSM 44701T), isolated from a smear-ripened cheese.</title>
        <authorList>
            <consortium name="US DOE Joint Genome Institute (JGI-PGF)"/>
            <person name="Walter F."/>
            <person name="Albersmeier A."/>
            <person name="Kalinowski J."/>
            <person name="Ruckert C."/>
        </authorList>
    </citation>
    <scope>NUCLEOTIDE SEQUENCE</scope>
    <source>
        <strain evidence="3">JCM 31740</strain>
    </source>
</reference>
<dbReference type="KEGG" id="sacd:HS1genome_1588"/>
<dbReference type="GO" id="GO:0050660">
    <property type="term" value="F:flavin adenine dinucleotide binding"/>
    <property type="evidence" value="ECO:0007669"/>
    <property type="project" value="InterPro"/>
</dbReference>
<dbReference type="EMBL" id="BMQS01000019">
    <property type="protein sequence ID" value="GGU01447.1"/>
    <property type="molecule type" value="Genomic_DNA"/>
</dbReference>
<organism evidence="2 4">
    <name type="scientific">Sulfodiicoccus acidiphilus</name>
    <dbReference type="NCBI Taxonomy" id="1670455"/>
    <lineage>
        <taxon>Archaea</taxon>
        <taxon>Thermoproteota</taxon>
        <taxon>Thermoprotei</taxon>
        <taxon>Sulfolobales</taxon>
        <taxon>Sulfolobaceae</taxon>
        <taxon>Sulfodiicoccus</taxon>
    </lineage>
</organism>
<reference evidence="3" key="4">
    <citation type="submission" date="2020-09" db="EMBL/GenBank/DDBJ databases">
        <authorList>
            <person name="Sun Q."/>
            <person name="Ohkuma M."/>
        </authorList>
    </citation>
    <scope>NUCLEOTIDE SEQUENCE</scope>
    <source>
        <strain evidence="3">JCM 31740</strain>
    </source>
</reference>
<sequence>MSPMSVGRYVNYDGDNSRESAVRSYSVPKYRRLIEVKKVYDPHDLFATRL</sequence>
<dbReference type="Proteomes" id="UP000276741">
    <property type="component" value="Chromosome"/>
</dbReference>
<gene>
    <name evidence="3" type="ORF">GCM10007116_18330</name>
    <name evidence="2" type="ORF">HS1genome_1588</name>
</gene>
<reference evidence="2" key="3">
    <citation type="journal article" date="2019" name="BMC Res. Notes">
        <title>Complete genome sequence of the Sulfodiicoccus acidiphilus strain HS-1T, the first crenarchaeon that lacks polB3, isolated from an acidic hot spring in Ohwaku-dani, Hakone, Japan.</title>
        <authorList>
            <person name="Sakai H.D."/>
            <person name="Kurosawa N."/>
        </authorList>
    </citation>
    <scope>NUCLEOTIDE SEQUENCE</scope>
    <source>
        <strain evidence="2">HS-1</strain>
    </source>
</reference>
<dbReference type="InterPro" id="IPR012951">
    <property type="entry name" value="BBE"/>
</dbReference>
<dbReference type="Proteomes" id="UP000616143">
    <property type="component" value="Unassembled WGS sequence"/>
</dbReference>
<keyword evidence="4" id="KW-1185">Reference proteome</keyword>
<dbReference type="GO" id="GO:0016491">
    <property type="term" value="F:oxidoreductase activity"/>
    <property type="evidence" value="ECO:0007669"/>
    <property type="project" value="InterPro"/>
</dbReference>
<dbReference type="Pfam" id="PF08031">
    <property type="entry name" value="BBE"/>
    <property type="match status" value="1"/>
</dbReference>
<dbReference type="Gene3D" id="3.40.462.20">
    <property type="match status" value="1"/>
</dbReference>
<dbReference type="EMBL" id="AP018553">
    <property type="protein sequence ID" value="BBD73199.1"/>
    <property type="molecule type" value="Genomic_DNA"/>
</dbReference>